<sequence>MSVARHGLTPASVNHITDMAVSKRASRMESDFYYEDEAGGSAPCSLRETALYCIGRTIHEKRRIPPLATPLPAELANSLISCMRHRRLLNSDTISLFDNRFTVTEVRVSNILGVLKLRSLSTLIVSESQSFGDCELKMICEFMPRLSVIDFSTNRSTIIFPLTKLQNLKVLVMHRVSLSHAAGIDPESGIRANSAVA</sequence>
<protein>
    <submittedName>
        <fullName evidence="2">Uncharacterized protein</fullName>
    </submittedName>
</protein>
<proteinExistence type="predicted"/>
<name>A0A915CGP0_PARUN</name>
<evidence type="ECO:0000313" key="2">
    <source>
        <dbReference type="WBParaSite" id="PgR179_g001_t01"/>
    </source>
</evidence>
<keyword evidence="1" id="KW-1185">Reference proteome</keyword>
<organism evidence="1 2">
    <name type="scientific">Parascaris univalens</name>
    <name type="common">Nematode worm</name>
    <dbReference type="NCBI Taxonomy" id="6257"/>
    <lineage>
        <taxon>Eukaryota</taxon>
        <taxon>Metazoa</taxon>
        <taxon>Ecdysozoa</taxon>
        <taxon>Nematoda</taxon>
        <taxon>Chromadorea</taxon>
        <taxon>Rhabditida</taxon>
        <taxon>Spirurina</taxon>
        <taxon>Ascaridomorpha</taxon>
        <taxon>Ascaridoidea</taxon>
        <taxon>Ascarididae</taxon>
        <taxon>Parascaris</taxon>
    </lineage>
</organism>
<dbReference type="AlphaFoldDB" id="A0A915CGP0"/>
<dbReference type="Proteomes" id="UP000887569">
    <property type="component" value="Unplaced"/>
</dbReference>
<evidence type="ECO:0000313" key="1">
    <source>
        <dbReference type="Proteomes" id="UP000887569"/>
    </source>
</evidence>
<reference evidence="2" key="1">
    <citation type="submission" date="2022-11" db="UniProtKB">
        <authorList>
            <consortium name="WormBaseParasite"/>
        </authorList>
    </citation>
    <scope>IDENTIFICATION</scope>
</reference>
<dbReference type="InterPro" id="IPR032675">
    <property type="entry name" value="LRR_dom_sf"/>
</dbReference>
<accession>A0A915CGP0</accession>
<dbReference type="WBParaSite" id="PgR179_g001_t01">
    <property type="protein sequence ID" value="PgR179_g001_t01"/>
    <property type="gene ID" value="PgR179_g001"/>
</dbReference>
<dbReference type="Gene3D" id="3.80.10.10">
    <property type="entry name" value="Ribonuclease Inhibitor"/>
    <property type="match status" value="1"/>
</dbReference>
<dbReference type="SUPFAM" id="SSF52047">
    <property type="entry name" value="RNI-like"/>
    <property type="match status" value="1"/>
</dbReference>